<evidence type="ECO:0000313" key="14">
    <source>
        <dbReference type="EMBL" id="KAA2235343.1"/>
    </source>
</evidence>
<evidence type="ECO:0000259" key="13">
    <source>
        <dbReference type="Pfam" id="PF00266"/>
    </source>
</evidence>
<name>A0A5B2V774_9HYPH</name>
<dbReference type="EMBL" id="VUOA01000036">
    <property type="protein sequence ID" value="KAA2235343.1"/>
    <property type="molecule type" value="Genomic_DNA"/>
</dbReference>
<evidence type="ECO:0000313" key="15">
    <source>
        <dbReference type="Proteomes" id="UP000323142"/>
    </source>
</evidence>
<comment type="caution">
    <text evidence="14">The sequence shown here is derived from an EMBL/GenBank/DDBJ whole genome shotgun (WGS) entry which is preliminary data.</text>
</comment>
<dbReference type="AlphaFoldDB" id="A0A5B2V774"/>
<dbReference type="PANTHER" id="PTHR11601">
    <property type="entry name" value="CYSTEINE DESULFURYLASE FAMILY MEMBER"/>
    <property type="match status" value="1"/>
</dbReference>
<feature type="domain" description="Aminotransferase class V" evidence="13">
    <location>
        <begin position="7"/>
        <end position="371"/>
    </location>
</feature>
<dbReference type="InterPro" id="IPR016454">
    <property type="entry name" value="Cysteine_dSase"/>
</dbReference>
<evidence type="ECO:0000256" key="10">
    <source>
        <dbReference type="ARBA" id="ARBA00023014"/>
    </source>
</evidence>
<keyword evidence="6" id="KW-0808">Transferase</keyword>
<dbReference type="RefSeq" id="WP_149820938.1">
    <property type="nucleotide sequence ID" value="NZ_VUOA01000036.1"/>
</dbReference>
<keyword evidence="15" id="KW-1185">Reference proteome</keyword>
<dbReference type="PANTHER" id="PTHR11601:SF34">
    <property type="entry name" value="CYSTEINE DESULFURASE"/>
    <property type="match status" value="1"/>
</dbReference>
<dbReference type="Proteomes" id="UP000323142">
    <property type="component" value="Unassembled WGS sequence"/>
</dbReference>
<comment type="similarity">
    <text evidence="3">Belongs to the class-V pyridoxal-phosphate-dependent aminotransferase family. NifS/IscS subfamily.</text>
</comment>
<evidence type="ECO:0000256" key="1">
    <source>
        <dbReference type="ARBA" id="ARBA00001933"/>
    </source>
</evidence>
<organism evidence="14 15">
    <name type="scientific">Salinarimonas soli</name>
    <dbReference type="NCBI Taxonomy" id="1638099"/>
    <lineage>
        <taxon>Bacteria</taxon>
        <taxon>Pseudomonadati</taxon>
        <taxon>Pseudomonadota</taxon>
        <taxon>Alphaproteobacteria</taxon>
        <taxon>Hyphomicrobiales</taxon>
        <taxon>Salinarimonadaceae</taxon>
        <taxon>Salinarimonas</taxon>
    </lineage>
</organism>
<evidence type="ECO:0000256" key="3">
    <source>
        <dbReference type="ARBA" id="ARBA00006490"/>
    </source>
</evidence>
<dbReference type="GO" id="GO:0031071">
    <property type="term" value="F:cysteine desulfurase activity"/>
    <property type="evidence" value="ECO:0007669"/>
    <property type="project" value="UniProtKB-EC"/>
</dbReference>
<evidence type="ECO:0000256" key="6">
    <source>
        <dbReference type="ARBA" id="ARBA00022679"/>
    </source>
</evidence>
<dbReference type="GO" id="GO:0046872">
    <property type="term" value="F:metal ion binding"/>
    <property type="evidence" value="ECO:0007669"/>
    <property type="project" value="UniProtKB-KW"/>
</dbReference>
<evidence type="ECO:0000256" key="11">
    <source>
        <dbReference type="ARBA" id="ARBA00050776"/>
    </source>
</evidence>
<dbReference type="OrthoDB" id="9808002at2"/>
<dbReference type="PROSITE" id="PS00595">
    <property type="entry name" value="AA_TRANSFER_CLASS_5"/>
    <property type="match status" value="1"/>
</dbReference>
<dbReference type="Gene3D" id="3.90.1150.10">
    <property type="entry name" value="Aspartate Aminotransferase, domain 1"/>
    <property type="match status" value="1"/>
</dbReference>
<gene>
    <name evidence="14" type="ORF">F0L46_20235</name>
</gene>
<dbReference type="InterPro" id="IPR015421">
    <property type="entry name" value="PyrdxlP-dep_Trfase_major"/>
</dbReference>
<evidence type="ECO:0000256" key="2">
    <source>
        <dbReference type="ARBA" id="ARBA00003120"/>
    </source>
</evidence>
<protein>
    <recommendedName>
        <fullName evidence="5">Cysteine desulfurase</fullName>
        <ecNumber evidence="4">2.8.1.7</ecNumber>
    </recommendedName>
</protein>
<dbReference type="InterPro" id="IPR020578">
    <property type="entry name" value="Aminotrans_V_PyrdxlP_BS"/>
</dbReference>
<sequence length="390" mass="39899">MAATQRTYLDYNATAPLLPEAAEALTHALQLPGNPSSVHAEGRAARALVETARDRVAALAGARAGGVTFTSGGSEAANLVMSPGFRRLSDGARPERLLVCATEHVCVLEGHRFPEDAVERIPVDRDGVVDLAWLERRLAELAPRRVLVSVHLANNETGVIQPLARIAERVRAHGGLVHSDAVQAAGRIPVDMAALGVDALTLSGHKLGAPKGVGALVLASEGYELAPLVRGGGQERGRRGGTENVAGIAAFGAAAEAVLRDLVAEGERLSGLRGAFEAAIGRLSPGSVVLGAGAPRLPNTVLFATPGLRAETALIAFDLAGVALSSGSACSSGKVRRSHVLDAMGVAPALAEGALRLSMGRGTTAQAVETFAAAYEKALAALHKGQANAA</sequence>
<keyword evidence="10" id="KW-0411">Iron-sulfur</keyword>
<evidence type="ECO:0000256" key="5">
    <source>
        <dbReference type="ARBA" id="ARBA00013558"/>
    </source>
</evidence>
<keyword evidence="9" id="KW-0408">Iron</keyword>
<dbReference type="Gene3D" id="1.10.260.50">
    <property type="match status" value="1"/>
</dbReference>
<reference evidence="14 15" key="1">
    <citation type="submission" date="2019-09" db="EMBL/GenBank/DDBJ databases">
        <title>Salinarimonas rosea gen. nov., sp. nov., a new member of the a-2 subgroup of the Proteobacteria.</title>
        <authorList>
            <person name="Liu J."/>
        </authorList>
    </citation>
    <scope>NUCLEOTIDE SEQUENCE [LARGE SCALE GENOMIC DNA]</scope>
    <source>
        <strain evidence="14 15">BN140002</strain>
    </source>
</reference>
<comment type="cofactor">
    <cofactor evidence="1 12">
        <name>pyridoxal 5'-phosphate</name>
        <dbReference type="ChEBI" id="CHEBI:597326"/>
    </cofactor>
</comment>
<comment type="function">
    <text evidence="2">Catalyzes the removal of elemental sulfur atoms from cysteine to produce alanine. Seems to participate in the biosynthesis of the nitrogenase metalloclusters by providing the inorganic sulfur required for the Fe-S core formation.</text>
</comment>
<comment type="catalytic activity">
    <reaction evidence="11">
        <text>(sulfur carrier)-H + L-cysteine = (sulfur carrier)-SH + L-alanine</text>
        <dbReference type="Rhea" id="RHEA:43892"/>
        <dbReference type="Rhea" id="RHEA-COMP:14737"/>
        <dbReference type="Rhea" id="RHEA-COMP:14739"/>
        <dbReference type="ChEBI" id="CHEBI:29917"/>
        <dbReference type="ChEBI" id="CHEBI:35235"/>
        <dbReference type="ChEBI" id="CHEBI:57972"/>
        <dbReference type="ChEBI" id="CHEBI:64428"/>
        <dbReference type="EC" id="2.8.1.7"/>
    </reaction>
</comment>
<dbReference type="InterPro" id="IPR015424">
    <property type="entry name" value="PyrdxlP-dep_Trfase"/>
</dbReference>
<dbReference type="GO" id="GO:0051536">
    <property type="term" value="F:iron-sulfur cluster binding"/>
    <property type="evidence" value="ECO:0007669"/>
    <property type="project" value="UniProtKB-KW"/>
</dbReference>
<evidence type="ECO:0000256" key="9">
    <source>
        <dbReference type="ARBA" id="ARBA00023004"/>
    </source>
</evidence>
<proteinExistence type="inferred from homology"/>
<evidence type="ECO:0000256" key="7">
    <source>
        <dbReference type="ARBA" id="ARBA00022723"/>
    </source>
</evidence>
<reference evidence="14 15" key="2">
    <citation type="submission" date="2019-09" db="EMBL/GenBank/DDBJ databases">
        <authorList>
            <person name="Jin C."/>
        </authorList>
    </citation>
    <scope>NUCLEOTIDE SEQUENCE [LARGE SCALE GENOMIC DNA]</scope>
    <source>
        <strain evidence="14 15">BN140002</strain>
    </source>
</reference>
<evidence type="ECO:0000256" key="8">
    <source>
        <dbReference type="ARBA" id="ARBA00022898"/>
    </source>
</evidence>
<keyword evidence="8" id="KW-0663">Pyridoxal phosphate</keyword>
<dbReference type="SUPFAM" id="SSF53383">
    <property type="entry name" value="PLP-dependent transferases"/>
    <property type="match status" value="1"/>
</dbReference>
<dbReference type="Pfam" id="PF00266">
    <property type="entry name" value="Aminotran_5"/>
    <property type="match status" value="1"/>
</dbReference>
<dbReference type="EC" id="2.8.1.7" evidence="4"/>
<keyword evidence="7" id="KW-0479">Metal-binding</keyword>
<dbReference type="InterPro" id="IPR000192">
    <property type="entry name" value="Aminotrans_V_dom"/>
</dbReference>
<accession>A0A5B2V774</accession>
<dbReference type="Gene3D" id="3.40.640.10">
    <property type="entry name" value="Type I PLP-dependent aspartate aminotransferase-like (Major domain)"/>
    <property type="match status" value="1"/>
</dbReference>
<dbReference type="InterPro" id="IPR015422">
    <property type="entry name" value="PyrdxlP-dep_Trfase_small"/>
</dbReference>
<evidence type="ECO:0000256" key="12">
    <source>
        <dbReference type="RuleBase" id="RU004504"/>
    </source>
</evidence>
<evidence type="ECO:0000256" key="4">
    <source>
        <dbReference type="ARBA" id="ARBA00012239"/>
    </source>
</evidence>
<dbReference type="PIRSF" id="PIRSF005572">
    <property type="entry name" value="NifS"/>
    <property type="match status" value="1"/>
</dbReference>